<evidence type="ECO:0000313" key="3">
    <source>
        <dbReference type="EMBL" id="MEV4685229.1"/>
    </source>
</evidence>
<dbReference type="NCBIfam" id="NF038083">
    <property type="entry name" value="CU044_5270_fam"/>
    <property type="match status" value="1"/>
</dbReference>
<keyword evidence="4" id="KW-1185">Reference proteome</keyword>
<evidence type="ECO:0000256" key="1">
    <source>
        <dbReference type="SAM" id="MobiDB-lite"/>
    </source>
</evidence>
<protein>
    <submittedName>
        <fullName evidence="3">CU044_5270 family protein</fullName>
    </submittedName>
</protein>
<accession>A0ABV3I329</accession>
<feature type="compositionally biased region" description="Basic and acidic residues" evidence="1">
    <location>
        <begin position="1"/>
        <end position="19"/>
    </location>
</feature>
<name>A0ABV3I329_9ACTN</name>
<dbReference type="InterPro" id="IPR047789">
    <property type="entry name" value="CU044_5270-like"/>
</dbReference>
<comment type="caution">
    <text evidence="3">The sequence shown here is derived from an EMBL/GenBank/DDBJ whole genome shotgun (WGS) entry which is preliminary data.</text>
</comment>
<dbReference type="RefSeq" id="WP_364600651.1">
    <property type="nucleotide sequence ID" value="NZ_JBFAQK010000072.1"/>
</dbReference>
<organism evidence="3 4">
    <name type="scientific">Streptomyces kurssanovii</name>
    <dbReference type="NCBI Taxonomy" id="67312"/>
    <lineage>
        <taxon>Bacteria</taxon>
        <taxon>Bacillati</taxon>
        <taxon>Actinomycetota</taxon>
        <taxon>Actinomycetes</taxon>
        <taxon>Kitasatosporales</taxon>
        <taxon>Streptomycetaceae</taxon>
        <taxon>Streptomyces</taxon>
    </lineage>
</organism>
<feature type="compositionally biased region" description="Basic and acidic residues" evidence="1">
    <location>
        <begin position="199"/>
        <end position="212"/>
    </location>
</feature>
<feature type="region of interest" description="Disordered" evidence="1">
    <location>
        <begin position="1"/>
        <end position="29"/>
    </location>
</feature>
<keyword evidence="2" id="KW-0812">Transmembrane</keyword>
<gene>
    <name evidence="3" type="ORF">AB0K36_31170</name>
</gene>
<dbReference type="EMBL" id="JBFAQK010000072">
    <property type="protein sequence ID" value="MEV4685229.1"/>
    <property type="molecule type" value="Genomic_DNA"/>
</dbReference>
<evidence type="ECO:0000256" key="2">
    <source>
        <dbReference type="SAM" id="Phobius"/>
    </source>
</evidence>
<keyword evidence="2" id="KW-0472">Membrane</keyword>
<feature type="transmembrane region" description="Helical" evidence="2">
    <location>
        <begin position="74"/>
        <end position="94"/>
    </location>
</feature>
<dbReference type="Proteomes" id="UP001552521">
    <property type="component" value="Unassembled WGS sequence"/>
</dbReference>
<proteinExistence type="predicted"/>
<sequence length="368" mass="39033">MRQSRPSDSRLTPDERLESEQLLSPEEADLPAGRHAFHKEALMTFIQQDTRSTTAASAAPPSAAPVRRRLLRPLIVLPVAACSLALVAAGVLTFTGSGEAGHGSAAGPALTATVGAGTSAGVPQLLDRISLASAESPQVEVRAGQYVYVESKVATTYEKTVGDKTTLASDGIHRRQVWLSTDGTKGWLIDPAVSPPGGEKLDRTNEKGESEPSRLNAPTYDYLATLPTDPDTLLAKIYKETKGMGNSPDQQAFTTIGDLLHESLPPAELNTALYKAAAKIPGVVHVEDAADAIGRRGVAVARLDETSGVRTEWIFDAKTFTYLGERTIQVRPDGGDSGLIKPGTVLYTEAVTLRRVVDELKETPASGA</sequence>
<reference evidence="3 4" key="1">
    <citation type="submission" date="2024-06" db="EMBL/GenBank/DDBJ databases">
        <title>The Natural Products Discovery Center: Release of the First 8490 Sequenced Strains for Exploring Actinobacteria Biosynthetic Diversity.</title>
        <authorList>
            <person name="Kalkreuter E."/>
            <person name="Kautsar S.A."/>
            <person name="Yang D."/>
            <person name="Bader C.D."/>
            <person name="Teijaro C.N."/>
            <person name="Fluegel L."/>
            <person name="Davis C.M."/>
            <person name="Simpson J.R."/>
            <person name="Lauterbach L."/>
            <person name="Steele A.D."/>
            <person name="Gui C."/>
            <person name="Meng S."/>
            <person name="Li G."/>
            <person name="Viehrig K."/>
            <person name="Ye F."/>
            <person name="Su P."/>
            <person name="Kiefer A.F."/>
            <person name="Nichols A."/>
            <person name="Cepeda A.J."/>
            <person name="Yan W."/>
            <person name="Fan B."/>
            <person name="Jiang Y."/>
            <person name="Adhikari A."/>
            <person name="Zheng C.-J."/>
            <person name="Schuster L."/>
            <person name="Cowan T.M."/>
            <person name="Smanski M.J."/>
            <person name="Chevrette M.G."/>
            <person name="De Carvalho L.P.S."/>
            <person name="Shen B."/>
        </authorList>
    </citation>
    <scope>NUCLEOTIDE SEQUENCE [LARGE SCALE GENOMIC DNA]</scope>
    <source>
        <strain evidence="3 4">NPDC049344</strain>
    </source>
</reference>
<feature type="region of interest" description="Disordered" evidence="1">
    <location>
        <begin position="190"/>
        <end position="216"/>
    </location>
</feature>
<keyword evidence="2" id="KW-1133">Transmembrane helix</keyword>
<evidence type="ECO:0000313" key="4">
    <source>
        <dbReference type="Proteomes" id="UP001552521"/>
    </source>
</evidence>